<comment type="caution">
    <text evidence="2">The sequence shown here is derived from an EMBL/GenBank/DDBJ whole genome shotgun (WGS) entry which is preliminary data.</text>
</comment>
<evidence type="ECO:0000313" key="3">
    <source>
        <dbReference type="Proteomes" id="UP000247233"/>
    </source>
</evidence>
<sequence>MDSFPCLLPSLLSSLSWSLVLCPLVHRAILSLHKVRLYFFISIHGGKDAPHLASGHPVRSTTVKRESPYPCLSYNALYTPYTSHHLCDAGQATRIPTTGRAQETRHGTCVSALDKCGEVVLPVCPGYTWIFHVRYGHSLYR</sequence>
<accession>A0A317WIE2</accession>
<dbReference type="AlphaFoldDB" id="A0A317WIE2"/>
<dbReference type="Proteomes" id="UP000247233">
    <property type="component" value="Unassembled WGS sequence"/>
</dbReference>
<dbReference type="GeneID" id="37061008"/>
<evidence type="ECO:0000256" key="1">
    <source>
        <dbReference type="SAM" id="SignalP"/>
    </source>
</evidence>
<keyword evidence="3" id="KW-1185">Reference proteome</keyword>
<dbReference type="EMBL" id="MSFL01000009">
    <property type="protein sequence ID" value="PWY84828.1"/>
    <property type="molecule type" value="Genomic_DNA"/>
</dbReference>
<evidence type="ECO:0000313" key="2">
    <source>
        <dbReference type="EMBL" id="PWY84828.1"/>
    </source>
</evidence>
<gene>
    <name evidence="2" type="ORF">BO70DRAFT_228862</name>
</gene>
<dbReference type="VEuPathDB" id="FungiDB:BO70DRAFT_228862"/>
<feature type="chain" id="PRO_5016327484" description="Secreted protein" evidence="1">
    <location>
        <begin position="28"/>
        <end position="141"/>
    </location>
</feature>
<organism evidence="2 3">
    <name type="scientific">Aspergillus heteromorphus CBS 117.55</name>
    <dbReference type="NCBI Taxonomy" id="1448321"/>
    <lineage>
        <taxon>Eukaryota</taxon>
        <taxon>Fungi</taxon>
        <taxon>Dikarya</taxon>
        <taxon>Ascomycota</taxon>
        <taxon>Pezizomycotina</taxon>
        <taxon>Eurotiomycetes</taxon>
        <taxon>Eurotiomycetidae</taxon>
        <taxon>Eurotiales</taxon>
        <taxon>Aspergillaceae</taxon>
        <taxon>Aspergillus</taxon>
        <taxon>Aspergillus subgen. Circumdati</taxon>
    </lineage>
</organism>
<proteinExistence type="predicted"/>
<keyword evidence="1" id="KW-0732">Signal</keyword>
<protein>
    <recommendedName>
        <fullName evidence="4">Secreted protein</fullName>
    </recommendedName>
</protein>
<name>A0A317WIE2_9EURO</name>
<evidence type="ECO:0008006" key="4">
    <source>
        <dbReference type="Google" id="ProtNLM"/>
    </source>
</evidence>
<dbReference type="RefSeq" id="XP_025400170.1">
    <property type="nucleotide sequence ID" value="XM_025538771.1"/>
</dbReference>
<reference evidence="2 3" key="1">
    <citation type="submission" date="2016-12" db="EMBL/GenBank/DDBJ databases">
        <title>The genomes of Aspergillus section Nigri reveals drivers in fungal speciation.</title>
        <authorList>
            <consortium name="DOE Joint Genome Institute"/>
            <person name="Vesth T.C."/>
            <person name="Nybo J."/>
            <person name="Theobald S."/>
            <person name="Brandl J."/>
            <person name="Frisvad J.C."/>
            <person name="Nielsen K.F."/>
            <person name="Lyhne E.K."/>
            <person name="Kogle M.E."/>
            <person name="Kuo A."/>
            <person name="Riley R."/>
            <person name="Clum A."/>
            <person name="Nolan M."/>
            <person name="Lipzen A."/>
            <person name="Salamov A."/>
            <person name="Henrissat B."/>
            <person name="Wiebenga A."/>
            <person name="De Vries R.P."/>
            <person name="Grigoriev I.V."/>
            <person name="Mortensen U.H."/>
            <person name="Andersen M.R."/>
            <person name="Baker S.E."/>
        </authorList>
    </citation>
    <scope>NUCLEOTIDE SEQUENCE [LARGE SCALE GENOMIC DNA]</scope>
    <source>
        <strain evidence="2 3">CBS 117.55</strain>
    </source>
</reference>
<feature type="signal peptide" evidence="1">
    <location>
        <begin position="1"/>
        <end position="27"/>
    </location>
</feature>